<evidence type="ECO:0000256" key="10">
    <source>
        <dbReference type="ARBA" id="ARBA00022833"/>
    </source>
</evidence>
<dbReference type="EMBL" id="BSOR01000015">
    <property type="protein sequence ID" value="GLR63379.1"/>
    <property type="molecule type" value="Genomic_DNA"/>
</dbReference>
<dbReference type="SUPFAM" id="SSF55486">
    <property type="entry name" value="Metalloproteases ('zincins'), catalytic domain"/>
    <property type="match status" value="1"/>
</dbReference>
<keyword evidence="8" id="KW-0479">Metal-binding</keyword>
<evidence type="ECO:0000256" key="2">
    <source>
        <dbReference type="ARBA" id="ARBA00001947"/>
    </source>
</evidence>
<dbReference type="PANTHER" id="PTHR46322">
    <property type="entry name" value="PUROMYCIN-SENSITIVE AMINOPEPTIDASE"/>
    <property type="match status" value="1"/>
</dbReference>
<dbReference type="Pfam" id="PF17432">
    <property type="entry name" value="DUF3458_C"/>
    <property type="match status" value="1"/>
</dbReference>
<feature type="domain" description="Peptidase M1 alanyl aminopeptidase C-terminal" evidence="15">
    <location>
        <begin position="564"/>
        <end position="886"/>
    </location>
</feature>
<dbReference type="Gene3D" id="3.30.2010.30">
    <property type="match status" value="1"/>
</dbReference>
<dbReference type="Gene3D" id="2.60.40.1840">
    <property type="match status" value="1"/>
</dbReference>
<dbReference type="RefSeq" id="WP_051610599.1">
    <property type="nucleotide sequence ID" value="NZ_BSOR01000015.1"/>
</dbReference>
<dbReference type="InterPro" id="IPR045357">
    <property type="entry name" value="Aminopeptidase_N-like_N"/>
</dbReference>
<dbReference type="PANTHER" id="PTHR46322:SF1">
    <property type="entry name" value="PUROMYCIN-SENSITIVE AMINOPEPTIDASE"/>
    <property type="match status" value="1"/>
</dbReference>
<evidence type="ECO:0000256" key="1">
    <source>
        <dbReference type="ARBA" id="ARBA00000098"/>
    </source>
</evidence>
<dbReference type="CDD" id="cd09600">
    <property type="entry name" value="M1_APN"/>
    <property type="match status" value="1"/>
</dbReference>
<dbReference type="GO" id="GO:0004177">
    <property type="term" value="F:aminopeptidase activity"/>
    <property type="evidence" value="ECO:0007669"/>
    <property type="project" value="UniProtKB-KW"/>
</dbReference>
<dbReference type="InterPro" id="IPR014782">
    <property type="entry name" value="Peptidase_M1_dom"/>
</dbReference>
<reference evidence="18" key="1">
    <citation type="journal article" date="2019" name="Int. J. Syst. Evol. Microbiol.">
        <title>The Global Catalogue of Microorganisms (GCM) 10K type strain sequencing project: providing services to taxonomists for standard genome sequencing and annotation.</title>
        <authorList>
            <consortium name="The Broad Institute Genomics Platform"/>
            <consortium name="The Broad Institute Genome Sequencing Center for Infectious Disease"/>
            <person name="Wu L."/>
            <person name="Ma J."/>
        </authorList>
    </citation>
    <scope>NUCLEOTIDE SEQUENCE [LARGE SCALE GENOMIC DNA]</scope>
    <source>
        <strain evidence="18">NBRC 100033</strain>
    </source>
</reference>
<evidence type="ECO:0000259" key="15">
    <source>
        <dbReference type="Pfam" id="PF17432"/>
    </source>
</evidence>
<evidence type="ECO:0000259" key="14">
    <source>
        <dbReference type="Pfam" id="PF11940"/>
    </source>
</evidence>
<comment type="caution">
    <text evidence="17">The sequence shown here is derived from an EMBL/GenBank/DDBJ whole genome shotgun (WGS) entry which is preliminary data.</text>
</comment>
<dbReference type="InterPro" id="IPR038438">
    <property type="entry name" value="PepN_Ig-like_sf"/>
</dbReference>
<proteinExistence type="inferred from homology"/>
<keyword evidence="7" id="KW-0645">Protease</keyword>
<dbReference type="EC" id="3.4.11.2" evidence="4 12"/>
<gene>
    <name evidence="17" type="primary">pepN</name>
    <name evidence="17" type="ORF">GCM10007878_08140</name>
</gene>
<dbReference type="InterPro" id="IPR027268">
    <property type="entry name" value="Peptidase_M4/M1_CTD_sf"/>
</dbReference>
<dbReference type="InterPro" id="IPR035414">
    <property type="entry name" value="Peptidase_M1_pepN_Ig-like"/>
</dbReference>
<keyword evidence="9" id="KW-0378">Hydrolase</keyword>
<evidence type="ECO:0000313" key="17">
    <source>
        <dbReference type="EMBL" id="GLR63379.1"/>
    </source>
</evidence>
<dbReference type="Gene3D" id="1.10.390.10">
    <property type="entry name" value="Neutral Protease Domain 2"/>
    <property type="match status" value="1"/>
</dbReference>
<dbReference type="InterPro" id="IPR037144">
    <property type="entry name" value="Peptidase_M1_pepN_C_sf"/>
</dbReference>
<dbReference type="NCBIfam" id="TIGR02414">
    <property type="entry name" value="pepN_proteo"/>
    <property type="match status" value="1"/>
</dbReference>
<comment type="similarity">
    <text evidence="3">Belongs to the peptidase M1 family.</text>
</comment>
<dbReference type="PRINTS" id="PR00756">
    <property type="entry name" value="ALADIPTASE"/>
</dbReference>
<keyword evidence="10" id="KW-0862">Zinc</keyword>
<dbReference type="Proteomes" id="UP001156682">
    <property type="component" value="Unassembled WGS sequence"/>
</dbReference>
<evidence type="ECO:0000256" key="5">
    <source>
        <dbReference type="ARBA" id="ARBA00015611"/>
    </source>
</evidence>
<dbReference type="InterPro" id="IPR024601">
    <property type="entry name" value="Peptidase_M1_pepN_C"/>
</dbReference>
<dbReference type="InterPro" id="IPR001930">
    <property type="entry name" value="Peptidase_M1"/>
</dbReference>
<evidence type="ECO:0000256" key="12">
    <source>
        <dbReference type="NCBIfam" id="TIGR02414"/>
    </source>
</evidence>
<evidence type="ECO:0000256" key="9">
    <source>
        <dbReference type="ARBA" id="ARBA00022801"/>
    </source>
</evidence>
<keyword evidence="18" id="KW-1185">Reference proteome</keyword>
<comment type="cofactor">
    <cofactor evidence="2">
        <name>Zn(2+)</name>
        <dbReference type="ChEBI" id="CHEBI:29105"/>
    </cofactor>
</comment>
<feature type="domain" description="Aminopeptidase N-like N-terminal" evidence="16">
    <location>
        <begin position="89"/>
        <end position="199"/>
    </location>
</feature>
<sequence>MNPAQTAITTPQPQPIFLKNYLPPAFLVQQVHLNFLLDSTQTRVISRLELERNPASTQANLPLELDGQNLKIINLQLNGQCLTEADYQLTEQQLILPQVPDSFVLEIEVEIDPLNNTALEGLYQSSGNFCTQCEAEGFRRITFYPDRPDILSKFTTRIEADKSRFPVLLSNGNLIAQGDLDNGKHFAEWQDPFPKPAYLFALVAGNLHAVKDSFTTCSGRQVALELWVEEQNLHKCEHALRSLKAAMQWDEENYGREYDLDIYMIVAVDDFNMGAMENKGLNVFNSACVLAEPKSETDAAFNRVESVVAHEYFHNWSGNRVTCRDWFQLSLKEGFTVLRDQQFSADMNSAAVERIQQVSMLRTAQFAEDAGPTAHPVRPESYIEINNFYTLTIYEKGAEVVRMLSELLGKETFRKGADLYFARFDGQAVTVDDFVACMAEVSGLDLSQFMLWYSQAGTPEVAASGVYNPTEKTYTLTLKQRTPATPGQPVKQPLLIPIKMGLVGAAGVNIPMEVNGEFWSTERVVQLKEAEQSFTFHHLEAEPVPSLLRGFSAPVKLSFDYSREQLAFLMTNDSDGFNRWDAGQRLALLAIQSLVAQQQAGETLELDPALTSAYEKLLKAPVSDPAILAEMLLLPSEAYLAEQYEQVDIDAIHQASEFARTSLAKALYAEFLRLYQDHHSSADWSPEASAVAARRLKNVCLTWLVATEKPEALQLAEQQFKQANNMTDQLAALTCLAHAKDASVGKEALEAFVKQWSQDALVMDSWFSVQASRPYPDALDKVKTLQAHSAFSMKNPNKVRALISAFVNQNRVNFHAKDASGYQFLADKVIELNQLNPQIASRLVIPLTRFKRMDKVRQNLMKIELERIKQEKLSADLFEVIEKALQ</sequence>
<dbReference type="Pfam" id="PF11940">
    <property type="entry name" value="DUF3458"/>
    <property type="match status" value="1"/>
</dbReference>
<protein>
    <recommendedName>
        <fullName evidence="5 12">Aminopeptidase N</fullName>
        <ecNumber evidence="4 12">3.4.11.2</ecNumber>
    </recommendedName>
</protein>
<dbReference type="InterPro" id="IPR042097">
    <property type="entry name" value="Aminopeptidase_N-like_N_sf"/>
</dbReference>
<keyword evidence="6 17" id="KW-0031">Aminopeptidase</keyword>
<keyword evidence="11" id="KW-0482">Metalloprotease</keyword>
<evidence type="ECO:0000259" key="16">
    <source>
        <dbReference type="Pfam" id="PF17900"/>
    </source>
</evidence>
<evidence type="ECO:0000256" key="4">
    <source>
        <dbReference type="ARBA" id="ARBA00012564"/>
    </source>
</evidence>
<evidence type="ECO:0000256" key="11">
    <source>
        <dbReference type="ARBA" id="ARBA00023049"/>
    </source>
</evidence>
<evidence type="ECO:0000259" key="13">
    <source>
        <dbReference type="Pfam" id="PF01433"/>
    </source>
</evidence>
<feature type="domain" description="Peptidase M1 membrane alanine aminopeptidase" evidence="13">
    <location>
        <begin position="239"/>
        <end position="450"/>
    </location>
</feature>
<feature type="domain" description="Peptidase M1 alanyl aminopeptidase Ig-like fold" evidence="14">
    <location>
        <begin position="457"/>
        <end position="559"/>
    </location>
</feature>
<evidence type="ECO:0000256" key="3">
    <source>
        <dbReference type="ARBA" id="ARBA00010136"/>
    </source>
</evidence>
<evidence type="ECO:0000256" key="7">
    <source>
        <dbReference type="ARBA" id="ARBA00022670"/>
    </source>
</evidence>
<dbReference type="SUPFAM" id="SSF63737">
    <property type="entry name" value="Leukotriene A4 hydrolase N-terminal domain"/>
    <property type="match status" value="1"/>
</dbReference>
<organism evidence="17 18">
    <name type="scientific">Marinospirillum insulare</name>
    <dbReference type="NCBI Taxonomy" id="217169"/>
    <lineage>
        <taxon>Bacteria</taxon>
        <taxon>Pseudomonadati</taxon>
        <taxon>Pseudomonadota</taxon>
        <taxon>Gammaproteobacteria</taxon>
        <taxon>Oceanospirillales</taxon>
        <taxon>Oceanospirillaceae</taxon>
        <taxon>Marinospirillum</taxon>
    </lineage>
</organism>
<dbReference type="Pfam" id="PF01433">
    <property type="entry name" value="Peptidase_M1"/>
    <property type="match status" value="1"/>
</dbReference>
<name>A0ABQ5ZTR9_9GAMM</name>
<dbReference type="InterPro" id="IPR012779">
    <property type="entry name" value="Peptidase_M1_pepN"/>
</dbReference>
<evidence type="ECO:0000256" key="6">
    <source>
        <dbReference type="ARBA" id="ARBA00022438"/>
    </source>
</evidence>
<evidence type="ECO:0000313" key="18">
    <source>
        <dbReference type="Proteomes" id="UP001156682"/>
    </source>
</evidence>
<dbReference type="Gene3D" id="1.25.50.10">
    <property type="entry name" value="Peptidase M1, alanyl aminopeptidase, C-terminal domain"/>
    <property type="match status" value="1"/>
</dbReference>
<dbReference type="Pfam" id="PF17900">
    <property type="entry name" value="Peptidase_M1_N"/>
    <property type="match status" value="1"/>
</dbReference>
<dbReference type="Gene3D" id="2.60.40.1730">
    <property type="entry name" value="tricorn interacting facor f3 domain"/>
    <property type="match status" value="1"/>
</dbReference>
<evidence type="ECO:0000256" key="8">
    <source>
        <dbReference type="ARBA" id="ARBA00022723"/>
    </source>
</evidence>
<comment type="catalytic activity">
    <reaction evidence="1">
        <text>Release of an N-terminal amino acid, Xaa-|-Yaa- from a peptide, amide or arylamide. Xaa is preferably Ala, but may be most amino acids including Pro (slow action). When a terminal hydrophobic residue is followed by a prolyl residue, the two may be released as an intact Xaa-Pro dipeptide.</text>
        <dbReference type="EC" id="3.4.11.2"/>
    </reaction>
</comment>
<accession>A0ABQ5ZTR9</accession>